<dbReference type="EMBL" id="LATX01002309">
    <property type="protein sequence ID" value="KTB31560.1"/>
    <property type="molecule type" value="Genomic_DNA"/>
</dbReference>
<dbReference type="Proteomes" id="UP000054988">
    <property type="component" value="Unassembled WGS sequence"/>
</dbReference>
<organism evidence="1 2">
    <name type="scientific">Moniliophthora roreri</name>
    <name type="common">Frosty pod rot fungus</name>
    <name type="synonym">Monilia roreri</name>
    <dbReference type="NCBI Taxonomy" id="221103"/>
    <lineage>
        <taxon>Eukaryota</taxon>
        <taxon>Fungi</taxon>
        <taxon>Dikarya</taxon>
        <taxon>Basidiomycota</taxon>
        <taxon>Agaricomycotina</taxon>
        <taxon>Agaricomycetes</taxon>
        <taxon>Agaricomycetidae</taxon>
        <taxon>Agaricales</taxon>
        <taxon>Marasmiineae</taxon>
        <taxon>Marasmiaceae</taxon>
        <taxon>Moniliophthora</taxon>
    </lineage>
</organism>
<proteinExistence type="predicted"/>
<evidence type="ECO:0000313" key="1">
    <source>
        <dbReference type="EMBL" id="KTB31560.1"/>
    </source>
</evidence>
<sequence length="18" mass="1829">MLGLGQRVSVTRVGTVGV</sequence>
<name>A0A0W0F5J2_MONRR</name>
<dbReference type="AlphaFoldDB" id="A0A0W0F5J2"/>
<accession>A0A0W0F5J2</accession>
<reference evidence="1 2" key="1">
    <citation type="submission" date="2015-12" db="EMBL/GenBank/DDBJ databases">
        <title>Draft genome sequence of Moniliophthora roreri, the causal agent of frosty pod rot of cacao.</title>
        <authorList>
            <person name="Aime M.C."/>
            <person name="Diaz-Valderrama J.R."/>
            <person name="Kijpornyongpan T."/>
            <person name="Phillips-Mora W."/>
        </authorList>
    </citation>
    <scope>NUCLEOTIDE SEQUENCE [LARGE SCALE GENOMIC DNA]</scope>
    <source>
        <strain evidence="1 2">MCA 2952</strain>
    </source>
</reference>
<evidence type="ECO:0000313" key="2">
    <source>
        <dbReference type="Proteomes" id="UP000054988"/>
    </source>
</evidence>
<comment type="caution">
    <text evidence="1">The sequence shown here is derived from an EMBL/GenBank/DDBJ whole genome shotgun (WGS) entry which is preliminary data.</text>
</comment>
<protein>
    <submittedName>
        <fullName evidence="1">Uncharacterized protein</fullName>
    </submittedName>
</protein>
<gene>
    <name evidence="1" type="ORF">WG66_15860</name>
</gene>